<dbReference type="PANTHER" id="PTHR22780">
    <property type="entry name" value="ADAPTIN, ALPHA/GAMMA/EPSILON"/>
    <property type="match status" value="1"/>
</dbReference>
<dbReference type="InterPro" id="IPR016024">
    <property type="entry name" value="ARM-type_fold"/>
</dbReference>
<accession>A0A9N9HXX1</accession>
<feature type="non-terminal residue" evidence="6">
    <location>
        <position position="1"/>
    </location>
</feature>
<sequence length="152" mass="17515">MASNMRGLTVFIADIRNCRVRELEEKRINKEMANIRAKFKDGNLNGYQKKKYVCKLLYMYILGWDIDFGHMEAVNLISSNKYSEKQIGYLGVTLLMHENSDLTRLVINSIKKDLEELNEIYNCLALHAIANIGGREMAESLSFDVHRLLISP</sequence>
<keyword evidence="2" id="KW-0813">Transport</keyword>
<keyword evidence="3" id="KW-0653">Protein transport</keyword>
<evidence type="ECO:0000256" key="4">
    <source>
        <dbReference type="ARBA" id="ARBA00023136"/>
    </source>
</evidence>
<comment type="caution">
    <text evidence="6">The sequence shown here is derived from an EMBL/GenBank/DDBJ whole genome shotgun (WGS) entry which is preliminary data.</text>
</comment>
<comment type="subcellular location">
    <subcellularLocation>
        <location evidence="1">Endomembrane system</location>
    </subcellularLocation>
</comment>
<gene>
    <name evidence="6" type="ORF">FMOSSE_LOCUS14404</name>
</gene>
<dbReference type="InterPro" id="IPR050840">
    <property type="entry name" value="Adaptor_Complx_Large_Subunit"/>
</dbReference>
<evidence type="ECO:0000313" key="6">
    <source>
        <dbReference type="EMBL" id="CAG8712242.1"/>
    </source>
</evidence>
<evidence type="ECO:0000256" key="1">
    <source>
        <dbReference type="ARBA" id="ARBA00004308"/>
    </source>
</evidence>
<dbReference type="GO" id="GO:0006886">
    <property type="term" value="P:intracellular protein transport"/>
    <property type="evidence" value="ECO:0007669"/>
    <property type="project" value="InterPro"/>
</dbReference>
<protein>
    <submittedName>
        <fullName evidence="6">13060_t:CDS:1</fullName>
    </submittedName>
</protein>
<evidence type="ECO:0000259" key="5">
    <source>
        <dbReference type="Pfam" id="PF01602"/>
    </source>
</evidence>
<dbReference type="EMBL" id="CAJVPP010010909">
    <property type="protein sequence ID" value="CAG8712242.1"/>
    <property type="molecule type" value="Genomic_DNA"/>
</dbReference>
<proteinExistence type="predicted"/>
<dbReference type="InterPro" id="IPR002553">
    <property type="entry name" value="Clathrin/coatomer_adapt-like_N"/>
</dbReference>
<organism evidence="6 7">
    <name type="scientific">Funneliformis mosseae</name>
    <name type="common">Endomycorrhizal fungus</name>
    <name type="synonym">Glomus mosseae</name>
    <dbReference type="NCBI Taxonomy" id="27381"/>
    <lineage>
        <taxon>Eukaryota</taxon>
        <taxon>Fungi</taxon>
        <taxon>Fungi incertae sedis</taxon>
        <taxon>Mucoromycota</taxon>
        <taxon>Glomeromycotina</taxon>
        <taxon>Glomeromycetes</taxon>
        <taxon>Glomerales</taxon>
        <taxon>Glomeraceae</taxon>
        <taxon>Funneliformis</taxon>
    </lineage>
</organism>
<dbReference type="GO" id="GO:0016192">
    <property type="term" value="P:vesicle-mediated transport"/>
    <property type="evidence" value="ECO:0007669"/>
    <property type="project" value="InterPro"/>
</dbReference>
<name>A0A9N9HXX1_FUNMO</name>
<dbReference type="InterPro" id="IPR011989">
    <property type="entry name" value="ARM-like"/>
</dbReference>
<dbReference type="GO" id="GO:0012505">
    <property type="term" value="C:endomembrane system"/>
    <property type="evidence" value="ECO:0007669"/>
    <property type="project" value="UniProtKB-SubCell"/>
</dbReference>
<evidence type="ECO:0000256" key="3">
    <source>
        <dbReference type="ARBA" id="ARBA00022927"/>
    </source>
</evidence>
<dbReference type="Proteomes" id="UP000789375">
    <property type="component" value="Unassembled WGS sequence"/>
</dbReference>
<reference evidence="6" key="1">
    <citation type="submission" date="2021-06" db="EMBL/GenBank/DDBJ databases">
        <authorList>
            <person name="Kallberg Y."/>
            <person name="Tangrot J."/>
            <person name="Rosling A."/>
        </authorList>
    </citation>
    <scope>NUCLEOTIDE SEQUENCE</scope>
    <source>
        <strain evidence="6">87-6 pot B 2015</strain>
    </source>
</reference>
<keyword evidence="7" id="KW-1185">Reference proteome</keyword>
<feature type="domain" description="Clathrin/coatomer adaptor adaptin-like N-terminal" evidence="5">
    <location>
        <begin position="24"/>
        <end position="149"/>
    </location>
</feature>
<keyword evidence="4" id="KW-0472">Membrane</keyword>
<evidence type="ECO:0000256" key="2">
    <source>
        <dbReference type="ARBA" id="ARBA00022448"/>
    </source>
</evidence>
<dbReference type="GO" id="GO:0030117">
    <property type="term" value="C:membrane coat"/>
    <property type="evidence" value="ECO:0007669"/>
    <property type="project" value="InterPro"/>
</dbReference>
<evidence type="ECO:0000313" key="7">
    <source>
        <dbReference type="Proteomes" id="UP000789375"/>
    </source>
</evidence>
<dbReference type="Gene3D" id="1.25.10.10">
    <property type="entry name" value="Leucine-rich Repeat Variant"/>
    <property type="match status" value="1"/>
</dbReference>
<dbReference type="Pfam" id="PF01602">
    <property type="entry name" value="Adaptin_N"/>
    <property type="match status" value="1"/>
</dbReference>
<dbReference type="SUPFAM" id="SSF48371">
    <property type="entry name" value="ARM repeat"/>
    <property type="match status" value="1"/>
</dbReference>
<dbReference type="AlphaFoldDB" id="A0A9N9HXX1"/>